<dbReference type="Proteomes" id="UP000703269">
    <property type="component" value="Unassembled WGS sequence"/>
</dbReference>
<feature type="compositionally biased region" description="Basic and acidic residues" evidence="1">
    <location>
        <begin position="215"/>
        <end position="228"/>
    </location>
</feature>
<protein>
    <submittedName>
        <fullName evidence="2">Uncharacterized protein</fullName>
    </submittedName>
</protein>
<feature type="compositionally biased region" description="Acidic residues" evidence="1">
    <location>
        <begin position="190"/>
        <end position="205"/>
    </location>
</feature>
<reference evidence="2 3" key="1">
    <citation type="submission" date="2021-08" db="EMBL/GenBank/DDBJ databases">
        <title>Draft Genome Sequence of Phanerochaete sordida strain YK-624.</title>
        <authorList>
            <person name="Mori T."/>
            <person name="Dohra H."/>
            <person name="Suzuki T."/>
            <person name="Kawagishi H."/>
            <person name="Hirai H."/>
        </authorList>
    </citation>
    <scope>NUCLEOTIDE SEQUENCE [LARGE SCALE GENOMIC DNA]</scope>
    <source>
        <strain evidence="2 3">YK-624</strain>
    </source>
</reference>
<feature type="compositionally biased region" description="Basic and acidic residues" evidence="1">
    <location>
        <begin position="237"/>
        <end position="247"/>
    </location>
</feature>
<feature type="compositionally biased region" description="Low complexity" evidence="1">
    <location>
        <begin position="391"/>
        <end position="409"/>
    </location>
</feature>
<feature type="compositionally biased region" description="Basic and acidic residues" evidence="1">
    <location>
        <begin position="440"/>
        <end position="519"/>
    </location>
</feature>
<dbReference type="AlphaFoldDB" id="A0A9P3GEF6"/>
<gene>
    <name evidence="2" type="ORF">PsYK624_083920</name>
</gene>
<feature type="compositionally biased region" description="Basic and acidic residues" evidence="1">
    <location>
        <begin position="346"/>
        <end position="363"/>
    </location>
</feature>
<evidence type="ECO:0000313" key="2">
    <source>
        <dbReference type="EMBL" id="GJE92239.1"/>
    </source>
</evidence>
<dbReference type="OrthoDB" id="3265210at2759"/>
<evidence type="ECO:0000313" key="3">
    <source>
        <dbReference type="Proteomes" id="UP000703269"/>
    </source>
</evidence>
<comment type="caution">
    <text evidence="2">The sequence shown here is derived from an EMBL/GenBank/DDBJ whole genome shotgun (WGS) entry which is preliminary data.</text>
</comment>
<feature type="region of interest" description="Disordered" evidence="1">
    <location>
        <begin position="145"/>
        <end position="363"/>
    </location>
</feature>
<dbReference type="EMBL" id="BPQB01000025">
    <property type="protein sequence ID" value="GJE92239.1"/>
    <property type="molecule type" value="Genomic_DNA"/>
</dbReference>
<evidence type="ECO:0000256" key="1">
    <source>
        <dbReference type="SAM" id="MobiDB-lite"/>
    </source>
</evidence>
<feature type="compositionally biased region" description="Polar residues" evidence="1">
    <location>
        <begin position="263"/>
        <end position="315"/>
    </location>
</feature>
<feature type="region of interest" description="Disordered" evidence="1">
    <location>
        <begin position="387"/>
        <end position="523"/>
    </location>
</feature>
<accession>A0A9P3GEF6</accession>
<sequence>MSSTTAGPSQPHLSVVGLPIGALDPTQPARLLSSSGSKLSFATFHPLTATKALQKEHSRSDELSSKRRVVLETLSTGESFWRWVPRAKGVEAGGDEGEWPRVINICGQLVTCSQDQWDIYKLDPQYDCTVLPAPALSTITRCASDAPPAATRSSPSKATSKRAYVEDSSDDDLPMPGSIKKSRRAPAEVPEADEDFEDSDEEVEMIVESAPDLTAAREARRKKIEENRKKRRAKLFKTMEKKARTLVDKQGSQTEGPGEVQDLSMTDLTIQDTQSPAESQLPPYSNLPSFAHSTQPPSYTSQPAEQPPASSTDSKLFSLKRVHDSPDVQPYKRARYTQSPTSSRQEYVKKVSNRERFRQGKYNERLEQMRAERNQFFEAKLRAEFTQELRSTGSSSASGTTSDTAPSSPQDTQDTPVSEEDPISLEEKIRRIQEMNSYEQARRERDEAQRRAEAAEAEKKRKQEEALQRERERLERLQQEREREEERRRKEHEEETQRQRRAQEEAERRAKEQQRRAQSERYASGPWTPLRALERYRLLCDEFDAASFSSERPMQVEDVPWPVLAHPARFALEDVDWAAVEAFFGAVSKHMRAADFKTFVEKSHRRFHPDRWRGRRILQSIVDDELRACLEVAANTVAQAITPIWREAKSS</sequence>
<organism evidence="2 3">
    <name type="scientific">Phanerochaete sordida</name>
    <dbReference type="NCBI Taxonomy" id="48140"/>
    <lineage>
        <taxon>Eukaryota</taxon>
        <taxon>Fungi</taxon>
        <taxon>Dikarya</taxon>
        <taxon>Basidiomycota</taxon>
        <taxon>Agaricomycotina</taxon>
        <taxon>Agaricomycetes</taxon>
        <taxon>Polyporales</taxon>
        <taxon>Phanerochaetaceae</taxon>
        <taxon>Phanerochaete</taxon>
    </lineage>
</organism>
<proteinExistence type="predicted"/>
<name>A0A9P3GEF6_9APHY</name>
<feature type="compositionally biased region" description="Polar residues" evidence="1">
    <location>
        <begin position="336"/>
        <end position="345"/>
    </location>
</feature>
<keyword evidence="3" id="KW-1185">Reference proteome</keyword>